<accession>A0A1G9Z899</accession>
<keyword evidence="2" id="KW-1133">Transmembrane helix</keyword>
<dbReference type="EMBL" id="FNIE01000003">
    <property type="protein sequence ID" value="SDN17540.1"/>
    <property type="molecule type" value="Genomic_DNA"/>
</dbReference>
<evidence type="ECO:0000259" key="3">
    <source>
        <dbReference type="Pfam" id="PF11350"/>
    </source>
</evidence>
<keyword evidence="5" id="KW-1185">Reference proteome</keyword>
<keyword evidence="2" id="KW-0472">Membrane</keyword>
<dbReference type="SUPFAM" id="SSF55486">
    <property type="entry name" value="Metalloproteases ('zincins'), catalytic domain"/>
    <property type="match status" value="1"/>
</dbReference>
<dbReference type="STRING" id="310781.SAMN05216259_10353"/>
<feature type="region of interest" description="Disordered" evidence="1">
    <location>
        <begin position="69"/>
        <end position="109"/>
    </location>
</feature>
<evidence type="ECO:0000313" key="4">
    <source>
        <dbReference type="EMBL" id="SDN17540.1"/>
    </source>
</evidence>
<dbReference type="InterPro" id="IPR022603">
    <property type="entry name" value="DUF3152"/>
</dbReference>
<protein>
    <recommendedName>
        <fullName evidence="3">DUF3152 domain-containing protein</fullName>
    </recommendedName>
</protein>
<evidence type="ECO:0000313" key="5">
    <source>
        <dbReference type="Proteomes" id="UP000199341"/>
    </source>
</evidence>
<dbReference type="Pfam" id="PF11350">
    <property type="entry name" value="DUF3152"/>
    <property type="match status" value="1"/>
</dbReference>
<reference evidence="4 5" key="1">
    <citation type="submission" date="2016-10" db="EMBL/GenBank/DDBJ databases">
        <authorList>
            <person name="de Groot N.N."/>
        </authorList>
    </citation>
    <scope>NUCLEOTIDE SEQUENCE [LARGE SCALE GENOMIC DNA]</scope>
    <source>
        <strain evidence="4 5">CGMCC 4.2022</strain>
    </source>
</reference>
<dbReference type="RefSeq" id="WP_245771223.1">
    <property type="nucleotide sequence ID" value="NZ_FNIE01000003.1"/>
</dbReference>
<dbReference type="Proteomes" id="UP000199341">
    <property type="component" value="Unassembled WGS sequence"/>
</dbReference>
<feature type="compositionally biased region" description="Low complexity" evidence="1">
    <location>
        <begin position="72"/>
        <end position="85"/>
    </location>
</feature>
<organism evidence="4 5">
    <name type="scientific">Actinacidiphila guanduensis</name>
    <dbReference type="NCBI Taxonomy" id="310781"/>
    <lineage>
        <taxon>Bacteria</taxon>
        <taxon>Bacillati</taxon>
        <taxon>Actinomycetota</taxon>
        <taxon>Actinomycetes</taxon>
        <taxon>Kitasatosporales</taxon>
        <taxon>Streptomycetaceae</taxon>
        <taxon>Actinacidiphila</taxon>
    </lineage>
</organism>
<feature type="region of interest" description="Disordered" evidence="1">
    <location>
        <begin position="1"/>
        <end position="39"/>
    </location>
</feature>
<proteinExistence type="predicted"/>
<sequence length="291" mass="30501">MQQQTPPPLGRQAAETYDGTRGGTGNGTGNGLRADTPATGRRRRPLLLLTLLGVVAAVGVAVLHHPGGGATGAKAPAPTATHTAPRPSATQPATEAPPGDGLPESGPGTFVTARASGKVVGRGPKPLRYMVQVEKGIDISPDRAAQEIAGILAAPRGWTHDGTSSFQLVSSGRYDLKVRIATPKTTDDLCWAGIHQDTGGQYDCEVPGGVVVNLRRWVEGSPTFDGPIHDYRALIINHEMGHFLGHQHVTCPGPGKLAPVMMQQIKGLKGCVANAWPYDTHGHYVTGPPER</sequence>
<evidence type="ECO:0000256" key="2">
    <source>
        <dbReference type="SAM" id="Phobius"/>
    </source>
</evidence>
<dbReference type="AlphaFoldDB" id="A0A1G9Z899"/>
<feature type="domain" description="DUF3152" evidence="3">
    <location>
        <begin position="97"/>
        <end position="268"/>
    </location>
</feature>
<keyword evidence="2" id="KW-0812">Transmembrane</keyword>
<name>A0A1G9Z899_9ACTN</name>
<feature type="compositionally biased region" description="Gly residues" evidence="1">
    <location>
        <begin position="20"/>
        <end position="30"/>
    </location>
</feature>
<evidence type="ECO:0000256" key="1">
    <source>
        <dbReference type="SAM" id="MobiDB-lite"/>
    </source>
</evidence>
<gene>
    <name evidence="4" type="ORF">SAMN05216259_10353</name>
</gene>
<feature type="transmembrane region" description="Helical" evidence="2">
    <location>
        <begin position="46"/>
        <end position="64"/>
    </location>
</feature>